<dbReference type="InterPro" id="IPR021827">
    <property type="entry name" value="Nup186/Nup192/Nup205"/>
</dbReference>
<keyword evidence="7" id="KW-1185">Reference proteome</keyword>
<dbReference type="GeneID" id="96002530"/>
<evidence type="ECO:0000256" key="3">
    <source>
        <dbReference type="ARBA" id="ARBA00022448"/>
    </source>
</evidence>
<dbReference type="GO" id="GO:0044611">
    <property type="term" value="C:nuclear pore inner ring"/>
    <property type="evidence" value="ECO:0007669"/>
    <property type="project" value="TreeGrafter"/>
</dbReference>
<reference evidence="6 7" key="1">
    <citation type="journal article" date="2020" name="Microbiol. Resour. Announc.">
        <title>Draft Genome Sequence of a Cladosporium Species Isolated from the Mesophotic Ascidian Didemnum maculosum.</title>
        <authorList>
            <person name="Gioti A."/>
            <person name="Siaperas R."/>
            <person name="Nikolaivits E."/>
            <person name="Le Goff G."/>
            <person name="Ouazzani J."/>
            <person name="Kotoulas G."/>
            <person name="Topakas E."/>
        </authorList>
    </citation>
    <scope>NUCLEOTIDE SEQUENCE [LARGE SCALE GENOMIC DNA]</scope>
    <source>
        <strain evidence="6 7">TM138-S3</strain>
    </source>
</reference>
<dbReference type="Proteomes" id="UP000803884">
    <property type="component" value="Unassembled WGS sequence"/>
</dbReference>
<evidence type="ECO:0000313" key="6">
    <source>
        <dbReference type="EMBL" id="KAL1589876.1"/>
    </source>
</evidence>
<comment type="subcellular location">
    <subcellularLocation>
        <location evidence="1">Nucleus</location>
    </subcellularLocation>
</comment>
<accession>A0AB34L032</accession>
<sequence>MELEEPLERLQNLQRDLVSFTESRLANLDRLSIELETSLVDLRKLLERKRKSQQSRDALSATTSGDPATNKVQIGDREFSISNDFREGAITVSDELDLDELEAAKLCLAVAEDAEGVPETLPLRAILHFHRERETLLDCVRLIFRKAADPDADDQIALQLQDVVESILLGEERRQVERSAYWRKCIEGLTDIEALIRKTQDHVQLMAMTGQSLSTPTGEALQAQRMLLAHQHETLAAIMTFIIRGNHVLPEDFRQFLSKAASTESPLDVMAHYTPVLIAGSAYFGSDPATSDQAAQDLHKLFAPGPGQLQWKVKTFQYATTVWWLAEFSARFADCPADFTINGKSIAQLEEERSKLFKECCHQKAFHLMLSIADFLKPEVWYDPAKAGLVGFLLDNSALFPHDATAPSRHFAVLTMEEFQTFVNAFVSNMPDLLRQLKSQEDDERRNYLSSAIDQGHPDTMDLERFILVIARAYQEDQEAAEDFWSDKEGNLYGFLRWASQRLPTPRVAAFCELLRSIATDEKSANQAHRFLLEDTAMVSGKLRKAYAVSWTQIFNELELYAAMTKNKPAVAQPLTGPEDIMADPDVEEKETPIMLEAYLRLASHVCINSSDARNWILREQPFRLHDHLLQLVQSASPSNVQACCFDLLAALLTDKTPDINDGLWSALDTWIGGIGQPTTNAPRAQSASGLRGASEKHYLQSIAANPEVATSFVHLLNALIIPASNNSDPTLDALPFPESLGSVHRHVGIEPYVDFVLGQVLTQPLAQQGLYENRVLSNVLRHACLTFAWLCLSTFNENLVVLANTTNLAVESSMKTSSLATYTRLHPFARTMEHLFNNNTIAALFDSVHQLPEELETLDEMSPLVQATAKAVEVMNLAMKLQPTYFDIVRPVIKTQAPSRGMTVANAAIASFDDVMLSQLDTVVYLVNYAACRHVDLAMQSLDLLKRLSSSRKLTGIIDTMSGQRIGNRLVGRIQEATDIIAIELRRDFEVDIMDLESETQPLKLAKAQKILGLLNSAIDASPNKPNIAHSLLGLLEGQGRMRSVVTADDSLFAAGRSLFHIIARSAVELPTVFGAGNVSWLLSTKRGCLELITKLATATLSSSLVQNELRSMDFLPALAMRLLETRADVVWDSVSLQSTDILLQSAGCGIRDFMRIREAWFEYAGLELRSVAAASMNSVREKQVNALLGTVETGDEELPAASVLNLIDFYDIEVHEPLEADLTLLNEINLSSCVVEDAESVVKFDLDMIGQLLTLRKRELWLDGTITDASDETQAQDEISALLASLSSRNLYSEIQRARLDAVEAWTDSVSTIITIGGLPESTQTIIALQALQIVLPKFEKSLADNMDVAGLFARLTLTLVNAIAANTLDSTDQQAANNRDERILAVFRVCLKAITDPETTPALRDVCYRTCCLIQSTSSSPVASTATQSDRSHAAVLNSSARQLLQQVQTSGERIISVLTEDAFSGRGSTRVSALLFLDALIALFQSGKATASLLRALTKLNFVPVLLDGSLSGISGAFRDDHKDLPTTLSYFHTALALLLNLCRTTDGSQLVLNSGFFAAVNESQLFSTDPDIGLDIDNPTALHHFYRLLSSVLRVIVAVVAARGPNNASTVQQAKTFLSQNRFCMQAIFKRASKAPQMKGELAHQEDANKVAEEFGKLIILTGFLEDDEPAHSKGIRRNGFT</sequence>
<keyword evidence="3" id="KW-0813">Transport</keyword>
<dbReference type="GO" id="GO:0006999">
    <property type="term" value="P:nuclear pore organization"/>
    <property type="evidence" value="ECO:0007669"/>
    <property type="project" value="TreeGrafter"/>
</dbReference>
<comment type="similarity">
    <text evidence="2">Belongs to the NUP186/NUP192/NUP205 family.</text>
</comment>
<dbReference type="GO" id="GO:0017056">
    <property type="term" value="F:structural constituent of nuclear pore"/>
    <property type="evidence" value="ECO:0007669"/>
    <property type="project" value="TreeGrafter"/>
</dbReference>
<gene>
    <name evidence="6" type="ORF">WHR41_01086</name>
</gene>
<comment type="caution">
    <text evidence="6">The sequence shown here is derived from an EMBL/GenBank/DDBJ whole genome shotgun (WGS) entry which is preliminary data.</text>
</comment>
<protein>
    <recommendedName>
        <fullName evidence="8">Nuclear pore complex subunit Nup192</fullName>
    </recommendedName>
</protein>
<feature type="region of interest" description="Disordered" evidence="5">
    <location>
        <begin position="53"/>
        <end position="73"/>
    </location>
</feature>
<dbReference type="Pfam" id="PF11894">
    <property type="entry name" value="Nup192"/>
    <property type="match status" value="1"/>
</dbReference>
<keyword evidence="4" id="KW-0539">Nucleus</keyword>
<organism evidence="6 7">
    <name type="scientific">Cladosporium halotolerans</name>
    <dbReference type="NCBI Taxonomy" id="1052096"/>
    <lineage>
        <taxon>Eukaryota</taxon>
        <taxon>Fungi</taxon>
        <taxon>Dikarya</taxon>
        <taxon>Ascomycota</taxon>
        <taxon>Pezizomycotina</taxon>
        <taxon>Dothideomycetes</taxon>
        <taxon>Dothideomycetidae</taxon>
        <taxon>Cladosporiales</taxon>
        <taxon>Cladosporiaceae</taxon>
        <taxon>Cladosporium</taxon>
    </lineage>
</organism>
<evidence type="ECO:0000256" key="2">
    <source>
        <dbReference type="ARBA" id="ARBA00005892"/>
    </source>
</evidence>
<dbReference type="EMBL" id="JAAQHG020000003">
    <property type="protein sequence ID" value="KAL1589876.1"/>
    <property type="molecule type" value="Genomic_DNA"/>
</dbReference>
<name>A0AB34L032_9PEZI</name>
<evidence type="ECO:0000256" key="5">
    <source>
        <dbReference type="SAM" id="MobiDB-lite"/>
    </source>
</evidence>
<evidence type="ECO:0008006" key="8">
    <source>
        <dbReference type="Google" id="ProtNLM"/>
    </source>
</evidence>
<feature type="compositionally biased region" description="Polar residues" evidence="5">
    <location>
        <begin position="55"/>
        <end position="72"/>
    </location>
</feature>
<proteinExistence type="inferred from homology"/>
<evidence type="ECO:0000256" key="1">
    <source>
        <dbReference type="ARBA" id="ARBA00004123"/>
    </source>
</evidence>
<evidence type="ECO:0000256" key="4">
    <source>
        <dbReference type="ARBA" id="ARBA00023242"/>
    </source>
</evidence>
<evidence type="ECO:0000313" key="7">
    <source>
        <dbReference type="Proteomes" id="UP000803884"/>
    </source>
</evidence>
<dbReference type="PANTHER" id="PTHR31344:SF0">
    <property type="entry name" value="NUCLEAR PORE COMPLEX PROTEIN NUP205"/>
    <property type="match status" value="1"/>
</dbReference>
<dbReference type="PANTHER" id="PTHR31344">
    <property type="entry name" value="NUCLEAR PORE COMPLEX PROTEIN NUP205"/>
    <property type="match status" value="1"/>
</dbReference>
<dbReference type="RefSeq" id="XP_069232981.1">
    <property type="nucleotide sequence ID" value="XM_069369692.1"/>
</dbReference>